<evidence type="ECO:0000313" key="2">
    <source>
        <dbReference type="EMBL" id="GFO17102.1"/>
    </source>
</evidence>
<feature type="compositionally biased region" description="Polar residues" evidence="1">
    <location>
        <begin position="13"/>
        <end position="27"/>
    </location>
</feature>
<proteinExistence type="predicted"/>
<dbReference type="EMBL" id="BLXT01004727">
    <property type="protein sequence ID" value="GFO17102.1"/>
    <property type="molecule type" value="Genomic_DNA"/>
</dbReference>
<protein>
    <submittedName>
        <fullName evidence="2">Neuroglobin</fullName>
    </submittedName>
</protein>
<comment type="caution">
    <text evidence="2">The sequence shown here is derived from an EMBL/GenBank/DDBJ whole genome shotgun (WGS) entry which is preliminary data.</text>
</comment>
<reference evidence="2 3" key="1">
    <citation type="journal article" date="2021" name="Elife">
        <title>Chloroplast acquisition without the gene transfer in kleptoplastic sea slugs, Plakobranchus ocellatus.</title>
        <authorList>
            <person name="Maeda T."/>
            <person name="Takahashi S."/>
            <person name="Yoshida T."/>
            <person name="Shimamura S."/>
            <person name="Takaki Y."/>
            <person name="Nagai Y."/>
            <person name="Toyoda A."/>
            <person name="Suzuki Y."/>
            <person name="Arimoto A."/>
            <person name="Ishii H."/>
            <person name="Satoh N."/>
            <person name="Nishiyama T."/>
            <person name="Hasebe M."/>
            <person name="Maruyama T."/>
            <person name="Minagawa J."/>
            <person name="Obokata J."/>
            <person name="Shigenobu S."/>
        </authorList>
    </citation>
    <scope>NUCLEOTIDE SEQUENCE [LARGE SCALE GENOMIC DNA]</scope>
</reference>
<accession>A0AAV4BDT0</accession>
<feature type="region of interest" description="Disordered" evidence="1">
    <location>
        <begin position="1"/>
        <end position="27"/>
    </location>
</feature>
<dbReference type="Proteomes" id="UP000735302">
    <property type="component" value="Unassembled WGS sequence"/>
</dbReference>
<evidence type="ECO:0000313" key="3">
    <source>
        <dbReference type="Proteomes" id="UP000735302"/>
    </source>
</evidence>
<organism evidence="2 3">
    <name type="scientific">Plakobranchus ocellatus</name>
    <dbReference type="NCBI Taxonomy" id="259542"/>
    <lineage>
        <taxon>Eukaryota</taxon>
        <taxon>Metazoa</taxon>
        <taxon>Spiralia</taxon>
        <taxon>Lophotrochozoa</taxon>
        <taxon>Mollusca</taxon>
        <taxon>Gastropoda</taxon>
        <taxon>Heterobranchia</taxon>
        <taxon>Euthyneura</taxon>
        <taxon>Panpulmonata</taxon>
        <taxon>Sacoglossa</taxon>
        <taxon>Placobranchoidea</taxon>
        <taxon>Plakobranchidae</taxon>
        <taxon>Plakobranchus</taxon>
    </lineage>
</organism>
<sequence>MGCEESKSVVLSRGNSVRPETQETTVTSLPQTISKFHADPISVTAVEVDSRSPMDERQMFKIKQSWKGIRRNMEPTGVEMFLSPVEDLDRILFSPSAMRPQLAIGIQPQHRMYC</sequence>
<dbReference type="AlphaFoldDB" id="A0AAV4BDT0"/>
<evidence type="ECO:0000256" key="1">
    <source>
        <dbReference type="SAM" id="MobiDB-lite"/>
    </source>
</evidence>
<keyword evidence="3" id="KW-1185">Reference proteome</keyword>
<gene>
    <name evidence="2" type="ORF">PoB_004360700</name>
</gene>
<name>A0AAV4BDT0_9GAST</name>